<protein>
    <submittedName>
        <fullName evidence="6">2,5-diketo-D-gluconate reductase A</fullName>
    </submittedName>
</protein>
<dbReference type="PRINTS" id="PR00069">
    <property type="entry name" value="ALDKETRDTASE"/>
</dbReference>
<dbReference type="InterPro" id="IPR020471">
    <property type="entry name" value="AKR"/>
</dbReference>
<keyword evidence="7" id="KW-1185">Reference proteome</keyword>
<evidence type="ECO:0000256" key="1">
    <source>
        <dbReference type="ARBA" id="ARBA00007905"/>
    </source>
</evidence>
<dbReference type="Gene3D" id="3.20.20.100">
    <property type="entry name" value="NADP-dependent oxidoreductase domain"/>
    <property type="match status" value="1"/>
</dbReference>
<reference evidence="6 7" key="1">
    <citation type="submission" date="2017-06" db="EMBL/GenBank/DDBJ databases">
        <authorList>
            <person name="Kim H.J."/>
            <person name="Triplett B.A."/>
        </authorList>
    </citation>
    <scope>NUCLEOTIDE SEQUENCE [LARGE SCALE GENOMIC DNA]</scope>
    <source>
        <strain evidence="6 7">DSM 45207</strain>
    </source>
</reference>
<evidence type="ECO:0000256" key="4">
    <source>
        <dbReference type="SAM" id="MobiDB-lite"/>
    </source>
</evidence>
<dbReference type="FunFam" id="3.20.20.100:FF:000015">
    <property type="entry name" value="Oxidoreductase, aldo/keto reductase family"/>
    <property type="match status" value="1"/>
</dbReference>
<keyword evidence="2" id="KW-0521">NADP</keyword>
<evidence type="ECO:0000256" key="2">
    <source>
        <dbReference type="ARBA" id="ARBA00022857"/>
    </source>
</evidence>
<dbReference type="AlphaFoldDB" id="A0A238X707"/>
<dbReference type="PANTHER" id="PTHR43827:SF3">
    <property type="entry name" value="NADP-DEPENDENT OXIDOREDUCTASE DOMAIN-CONTAINING PROTEIN"/>
    <property type="match status" value="1"/>
</dbReference>
<dbReference type="PROSITE" id="PS00798">
    <property type="entry name" value="ALDOKETO_REDUCTASE_1"/>
    <property type="match status" value="1"/>
</dbReference>
<dbReference type="PANTHER" id="PTHR43827">
    <property type="entry name" value="2,5-DIKETO-D-GLUCONIC ACID REDUCTASE"/>
    <property type="match status" value="1"/>
</dbReference>
<dbReference type="SUPFAM" id="SSF51430">
    <property type="entry name" value="NAD(P)-linked oxidoreductase"/>
    <property type="match status" value="1"/>
</dbReference>
<feature type="region of interest" description="Disordered" evidence="4">
    <location>
        <begin position="229"/>
        <end position="329"/>
    </location>
</feature>
<evidence type="ECO:0000313" key="7">
    <source>
        <dbReference type="Proteomes" id="UP000198348"/>
    </source>
</evidence>
<dbReference type="Pfam" id="PF00248">
    <property type="entry name" value="Aldo_ket_red"/>
    <property type="match status" value="1"/>
</dbReference>
<dbReference type="Proteomes" id="UP000198348">
    <property type="component" value="Unassembled WGS sequence"/>
</dbReference>
<evidence type="ECO:0000259" key="5">
    <source>
        <dbReference type="Pfam" id="PF00248"/>
    </source>
</evidence>
<name>A0A238X707_9PSEU</name>
<dbReference type="PROSITE" id="PS00062">
    <property type="entry name" value="ALDOKETO_REDUCTASE_2"/>
    <property type="match status" value="1"/>
</dbReference>
<accession>A0A238X707</accession>
<dbReference type="InterPro" id="IPR023210">
    <property type="entry name" value="NADP_OxRdtase_dom"/>
</dbReference>
<evidence type="ECO:0000313" key="6">
    <source>
        <dbReference type="EMBL" id="SNR54845.1"/>
    </source>
</evidence>
<dbReference type="GO" id="GO:0016616">
    <property type="term" value="F:oxidoreductase activity, acting on the CH-OH group of donors, NAD or NADP as acceptor"/>
    <property type="evidence" value="ECO:0007669"/>
    <property type="project" value="UniProtKB-ARBA"/>
</dbReference>
<feature type="domain" description="NADP-dependent oxidoreductase" evidence="5">
    <location>
        <begin position="22"/>
        <end position="220"/>
    </location>
</feature>
<evidence type="ECO:0000256" key="3">
    <source>
        <dbReference type="ARBA" id="ARBA00023002"/>
    </source>
</evidence>
<dbReference type="InterPro" id="IPR018170">
    <property type="entry name" value="Aldo/ket_reductase_CS"/>
</dbReference>
<keyword evidence="3" id="KW-0560">Oxidoreductase</keyword>
<gene>
    <name evidence="6" type="ORF">SAMN06265360_109147</name>
</gene>
<feature type="compositionally biased region" description="Low complexity" evidence="4">
    <location>
        <begin position="230"/>
        <end position="272"/>
    </location>
</feature>
<sequence>MTPQITLDDGVRIPQLGYGVFQIPQEKTARSVEMALDAGYRSIDTAAAYGNEEAVGKAVQHCGIGRDELFVTTKLWNSDHGYDATLAAFDASLTALGMDYVDLYLIHWPVPERDLYTQSWRALERIRSEGRARAIGVSNFHIPHLRKLLGEADVPPAINQIELHPRLQQHELRRFHEANGIVTEAWSPLAKGEVLEDGRVTGLAGKYGKTPAQIVLRWHIQLGNVVRSPSLSSGSCRTTMSSTSSSTPKTWRRSVSSTTGPARARTPTRSTACSGGYRTGVTARRPCRTPLAAPARTRTCGTSGRLVPARRPRRGPGSGQAGSRRPRRR</sequence>
<proteinExistence type="inferred from homology"/>
<organism evidence="6 7">
    <name type="scientific">Haloechinothrix alba</name>
    <dbReference type="NCBI Taxonomy" id="664784"/>
    <lineage>
        <taxon>Bacteria</taxon>
        <taxon>Bacillati</taxon>
        <taxon>Actinomycetota</taxon>
        <taxon>Actinomycetes</taxon>
        <taxon>Pseudonocardiales</taxon>
        <taxon>Pseudonocardiaceae</taxon>
        <taxon>Haloechinothrix</taxon>
    </lineage>
</organism>
<dbReference type="InterPro" id="IPR036812">
    <property type="entry name" value="NAD(P)_OxRdtase_dom_sf"/>
</dbReference>
<dbReference type="EMBL" id="FZNW01000009">
    <property type="protein sequence ID" value="SNR54845.1"/>
    <property type="molecule type" value="Genomic_DNA"/>
</dbReference>
<comment type="similarity">
    <text evidence="1">Belongs to the aldo/keto reductase family.</text>
</comment>